<dbReference type="KEGG" id="ifn:GM661_09860"/>
<sequence>MKCKSLMIILLVSVMLLPVLVQAEELTGREIIDKTNIMNLVDDMQAEMEMVMINKAGQKRVRELMSYSKKDKSDDIEKSIMRFLSPADVKGTGFLSIDNPQGADEKYLYLPAMGRPRRLSSDERGGSFMGSDFSYEDISESVEDYIYTIIGTEEIDGQQVYIVESIPRTKEIEKDVEFARKISWVRKDNFVLIKAEFHDKKDEVLKRLNVLEIKQITEEVWMPVHLEMETYQKGSRTSLKYKDIKVDTGLTDDYFSVRQLTRPL</sequence>
<dbReference type="Proteomes" id="UP000665020">
    <property type="component" value="Chromosome"/>
</dbReference>
<dbReference type="CDD" id="cd16329">
    <property type="entry name" value="LolA_like"/>
    <property type="match status" value="1"/>
</dbReference>
<gene>
    <name evidence="3" type="ORF">GM661_09860</name>
</gene>
<dbReference type="InterPro" id="IPR033399">
    <property type="entry name" value="TP_0789-like"/>
</dbReference>
<keyword evidence="3" id="KW-0449">Lipoprotein</keyword>
<dbReference type="RefSeq" id="WP_125990467.1">
    <property type="nucleotide sequence ID" value="NZ_CP046640.1"/>
</dbReference>
<feature type="domain" description="Uncharacterized protein TP-0789" evidence="2">
    <location>
        <begin position="77"/>
        <end position="262"/>
    </location>
</feature>
<accession>A0A8A7K8Y5</accession>
<proteinExistence type="predicted"/>
<dbReference type="Pfam" id="PF17131">
    <property type="entry name" value="LolA_like"/>
    <property type="match status" value="1"/>
</dbReference>
<reference evidence="3" key="1">
    <citation type="submission" date="2019-12" db="EMBL/GenBank/DDBJ databases">
        <authorList>
            <person name="zhang j."/>
            <person name="sun C.M."/>
        </authorList>
    </citation>
    <scope>NUCLEOTIDE SEQUENCE</scope>
    <source>
        <strain evidence="3">NS-1</strain>
    </source>
</reference>
<evidence type="ECO:0000313" key="3">
    <source>
        <dbReference type="EMBL" id="QTL98263.1"/>
    </source>
</evidence>
<evidence type="ECO:0000259" key="2">
    <source>
        <dbReference type="Pfam" id="PF17131"/>
    </source>
</evidence>
<dbReference type="AlphaFoldDB" id="A0A8A7K8Y5"/>
<evidence type="ECO:0000256" key="1">
    <source>
        <dbReference type="SAM" id="SignalP"/>
    </source>
</evidence>
<protein>
    <submittedName>
        <fullName evidence="3">Outer membrane lipoprotein-sorting protein</fullName>
    </submittedName>
</protein>
<evidence type="ECO:0000313" key="4">
    <source>
        <dbReference type="Proteomes" id="UP000665020"/>
    </source>
</evidence>
<dbReference type="EMBL" id="CP046640">
    <property type="protein sequence ID" value="QTL98263.1"/>
    <property type="molecule type" value="Genomic_DNA"/>
</dbReference>
<keyword evidence="4" id="KW-1185">Reference proteome</keyword>
<name>A0A8A7K8Y5_9FIRM</name>
<dbReference type="Gene3D" id="2.50.20.10">
    <property type="entry name" value="Lipoprotein localisation LolA/LolB/LppX"/>
    <property type="match status" value="1"/>
</dbReference>
<feature type="signal peptide" evidence="1">
    <location>
        <begin position="1"/>
        <end position="23"/>
    </location>
</feature>
<feature type="chain" id="PRO_5032285632" evidence="1">
    <location>
        <begin position="24"/>
        <end position="264"/>
    </location>
</feature>
<keyword evidence="1" id="KW-0732">Signal</keyword>
<organism evidence="3 4">
    <name type="scientific">Iocasia fonsfrigidae</name>
    <dbReference type="NCBI Taxonomy" id="2682810"/>
    <lineage>
        <taxon>Bacteria</taxon>
        <taxon>Bacillati</taxon>
        <taxon>Bacillota</taxon>
        <taxon>Clostridia</taxon>
        <taxon>Halanaerobiales</taxon>
        <taxon>Halanaerobiaceae</taxon>
        <taxon>Iocasia</taxon>
    </lineage>
</organism>